<reference evidence="3 4" key="1">
    <citation type="submission" date="2024-02" db="EMBL/GenBank/DDBJ databases">
        <title>De novo assembly and annotation of 12 fungi associated with fruit tree decline syndrome in Ontario, Canada.</title>
        <authorList>
            <person name="Sulman M."/>
            <person name="Ellouze W."/>
            <person name="Ilyukhin E."/>
        </authorList>
    </citation>
    <scope>NUCLEOTIDE SEQUENCE [LARGE SCALE GENOMIC DNA]</scope>
    <source>
        <strain evidence="3 4">M169</strain>
    </source>
</reference>
<evidence type="ECO:0000313" key="3">
    <source>
        <dbReference type="EMBL" id="KAK7714023.1"/>
    </source>
</evidence>
<keyword evidence="4" id="KW-1185">Reference proteome</keyword>
<name>A0ABR1NSX0_DIAER</name>
<evidence type="ECO:0000256" key="1">
    <source>
        <dbReference type="SAM" id="MobiDB-lite"/>
    </source>
</evidence>
<dbReference type="PANTHER" id="PTHR46411">
    <property type="entry name" value="FAMILY ATPASE, PUTATIVE-RELATED"/>
    <property type="match status" value="1"/>
</dbReference>
<dbReference type="InterPro" id="IPR056599">
    <property type="entry name" value="AAA_lid_fung"/>
</dbReference>
<dbReference type="Proteomes" id="UP001430848">
    <property type="component" value="Unassembled WGS sequence"/>
</dbReference>
<dbReference type="PANTHER" id="PTHR46411:SF4">
    <property type="entry name" value="AAA+ ATPASE DOMAIN-CONTAINING PROTEIN"/>
    <property type="match status" value="1"/>
</dbReference>
<organism evidence="3 4">
    <name type="scientific">Diaporthe eres</name>
    <name type="common">Phomopsis oblonga</name>
    <dbReference type="NCBI Taxonomy" id="83184"/>
    <lineage>
        <taxon>Eukaryota</taxon>
        <taxon>Fungi</taxon>
        <taxon>Dikarya</taxon>
        <taxon>Ascomycota</taxon>
        <taxon>Pezizomycotina</taxon>
        <taxon>Sordariomycetes</taxon>
        <taxon>Sordariomycetidae</taxon>
        <taxon>Diaporthales</taxon>
        <taxon>Diaporthaceae</taxon>
        <taxon>Diaporthe</taxon>
        <taxon>Diaporthe eres species complex</taxon>
    </lineage>
</organism>
<feature type="domain" description="AAA+ ATPase lid" evidence="2">
    <location>
        <begin position="442"/>
        <end position="541"/>
    </location>
</feature>
<proteinExistence type="predicted"/>
<protein>
    <recommendedName>
        <fullName evidence="2">AAA+ ATPase lid domain-containing protein</fullName>
    </recommendedName>
</protein>
<dbReference type="EMBL" id="JAKNSF020000119">
    <property type="protein sequence ID" value="KAK7714023.1"/>
    <property type="molecule type" value="Genomic_DNA"/>
</dbReference>
<feature type="region of interest" description="Disordered" evidence="1">
    <location>
        <begin position="44"/>
        <end position="64"/>
    </location>
</feature>
<evidence type="ECO:0000313" key="4">
    <source>
        <dbReference type="Proteomes" id="UP001430848"/>
    </source>
</evidence>
<dbReference type="InterPro" id="IPR027417">
    <property type="entry name" value="P-loop_NTPase"/>
</dbReference>
<dbReference type="SUPFAM" id="SSF52540">
    <property type="entry name" value="P-loop containing nucleoside triphosphate hydrolases"/>
    <property type="match status" value="1"/>
</dbReference>
<feature type="region of interest" description="Disordered" evidence="1">
    <location>
        <begin position="1"/>
        <end position="27"/>
    </location>
</feature>
<sequence>MIGASNQEIEALPQMEGPEDDEPGQCRPWIRYRTELRHRVTGELVHRSDSDEPQQRELESQDEHPIFELITRYETGGSKLEQAREELQEPSAGQILDSAPSYSLRIYSPAILNALRSVVQYYPSQDLTGSTIEVKWPYAILVHHYDELKEFKENCGAKYPDELCAREKDASTHIVHLLNFLDDNIMERVWAEAERLKEGFHTFENLWIMFKPGSTVVFRNLHSEWKAMVVICQRKTAAGEGDVESIFEDYNSIVPSETNELTRHMYLLCPCELPAFVFKWRVWQQLHVKNFFAPEFQQEMIDDLVMDQTRIKMLKALAKSYIRVNKRGNSIEHEPWAADFVKGKGNGLIFLLHGKPGVGKTVTAVEANLTRSFKLAKSWGAVLLIDEADVFMERRGAADLERNSLVAGFLRALEFYDGILFLTTNRDAFISRIHVQLFYPDFTDDERQQVWMTFMQKLTKDRGKFMRISMDAKDYIRGNEVRSVKWNGREIRNAFQTAVSLAEYEDERDEEGKILLTDEHLRSVVELSRDFKEYLSKLHKGDEEKRALRRYERLDT</sequence>
<dbReference type="Gene3D" id="3.40.50.300">
    <property type="entry name" value="P-loop containing nucleotide triphosphate hydrolases"/>
    <property type="match status" value="1"/>
</dbReference>
<dbReference type="Pfam" id="PF23232">
    <property type="entry name" value="AAA_lid_13"/>
    <property type="match status" value="1"/>
</dbReference>
<comment type="caution">
    <text evidence="3">The sequence shown here is derived from an EMBL/GenBank/DDBJ whole genome shotgun (WGS) entry which is preliminary data.</text>
</comment>
<accession>A0ABR1NSX0</accession>
<evidence type="ECO:0000259" key="2">
    <source>
        <dbReference type="Pfam" id="PF23232"/>
    </source>
</evidence>
<gene>
    <name evidence="3" type="ORF">SLS63_011827</name>
</gene>